<feature type="transmembrane region" description="Helical" evidence="5">
    <location>
        <begin position="138"/>
        <end position="157"/>
    </location>
</feature>
<evidence type="ECO:0000256" key="2">
    <source>
        <dbReference type="ARBA" id="ARBA00022692"/>
    </source>
</evidence>
<feature type="transmembrane region" description="Helical" evidence="5">
    <location>
        <begin position="90"/>
        <end position="109"/>
    </location>
</feature>
<dbReference type="AlphaFoldDB" id="A0A0R1RM26"/>
<evidence type="ECO:0000256" key="5">
    <source>
        <dbReference type="SAM" id="Phobius"/>
    </source>
</evidence>
<proteinExistence type="predicted"/>
<dbReference type="InterPro" id="IPR049453">
    <property type="entry name" value="Memb_transporter_dom"/>
</dbReference>
<feature type="transmembrane region" description="Helical" evidence="5">
    <location>
        <begin position="36"/>
        <end position="58"/>
    </location>
</feature>
<evidence type="ECO:0000256" key="1">
    <source>
        <dbReference type="ARBA" id="ARBA00004141"/>
    </source>
</evidence>
<feature type="domain" description="Integral membrane bound transporter" evidence="6">
    <location>
        <begin position="216"/>
        <end position="335"/>
    </location>
</feature>
<name>A0A0R1RM26_9LACO</name>
<comment type="caution">
    <text evidence="7">The sequence shown here is derived from an EMBL/GenBank/DDBJ whole genome shotgun (WGS) entry which is preliminary data.</text>
</comment>
<organism evidence="7 8">
    <name type="scientific">Paucilactobacillus oligofermentans DSM 15707 = LMG 22743</name>
    <dbReference type="NCBI Taxonomy" id="1423778"/>
    <lineage>
        <taxon>Bacteria</taxon>
        <taxon>Bacillati</taxon>
        <taxon>Bacillota</taxon>
        <taxon>Bacilli</taxon>
        <taxon>Lactobacillales</taxon>
        <taxon>Lactobacillaceae</taxon>
        <taxon>Paucilactobacillus</taxon>
    </lineage>
</organism>
<protein>
    <recommendedName>
        <fullName evidence="6">Integral membrane bound transporter domain-containing protein</fullName>
    </recommendedName>
</protein>
<evidence type="ECO:0000259" key="6">
    <source>
        <dbReference type="Pfam" id="PF13515"/>
    </source>
</evidence>
<keyword evidence="4 5" id="KW-0472">Membrane</keyword>
<feature type="transmembrane region" description="Helical" evidence="5">
    <location>
        <begin position="254"/>
        <end position="271"/>
    </location>
</feature>
<keyword evidence="2 5" id="KW-0812">Transmembrane</keyword>
<feature type="transmembrane region" description="Helical" evidence="5">
    <location>
        <begin position="302"/>
        <end position="320"/>
    </location>
</feature>
<dbReference type="Proteomes" id="UP000051697">
    <property type="component" value="Unassembled WGS sequence"/>
</dbReference>
<feature type="transmembrane region" description="Helical" evidence="5">
    <location>
        <begin position="115"/>
        <end position="131"/>
    </location>
</feature>
<accession>A0A0R1RM26</accession>
<reference evidence="7 8" key="1">
    <citation type="journal article" date="2015" name="Genome Announc.">
        <title>Expanding the biotechnology potential of lactobacilli through comparative genomics of 213 strains and associated genera.</title>
        <authorList>
            <person name="Sun Z."/>
            <person name="Harris H.M."/>
            <person name="McCann A."/>
            <person name="Guo C."/>
            <person name="Argimon S."/>
            <person name="Zhang W."/>
            <person name="Yang X."/>
            <person name="Jeffery I.B."/>
            <person name="Cooney J.C."/>
            <person name="Kagawa T.F."/>
            <person name="Liu W."/>
            <person name="Song Y."/>
            <person name="Salvetti E."/>
            <person name="Wrobel A."/>
            <person name="Rasinkangas P."/>
            <person name="Parkhill J."/>
            <person name="Rea M.C."/>
            <person name="O'Sullivan O."/>
            <person name="Ritari J."/>
            <person name="Douillard F.P."/>
            <person name="Paul Ross R."/>
            <person name="Yang R."/>
            <person name="Briner A.E."/>
            <person name="Felis G.E."/>
            <person name="de Vos W.M."/>
            <person name="Barrangou R."/>
            <person name="Klaenhammer T.R."/>
            <person name="Caufield P.W."/>
            <person name="Cui Y."/>
            <person name="Zhang H."/>
            <person name="O'Toole P.W."/>
        </authorList>
    </citation>
    <scope>NUCLEOTIDE SEQUENCE [LARGE SCALE GENOMIC DNA]</scope>
    <source>
        <strain evidence="7 8">DSM 15707</strain>
    </source>
</reference>
<sequence length="359" mass="39600">MEGILIYQLMQLSPGVLRQKITNAPKNNKKKYVIALLLRDFCLLSFAIGYITTFISVFGNENSSVAVASFCMIISLHFVGFGFRASDGVIALAIVLLIMFIGSVLWFVLPTALGLVANLISILLILILTSSRPELGNAGVYVFSYIFITGMTVTGSLVITRGLAILTVFIMLSLILLFKHSANDSKIRLHHLFKQINLHSKTTQWHIRLALGISIVIAISDWSNLNRPVWLGYACMSILLPQTGNYLKRAHHRLAGIVFGSLLFIICTNYLPESILFILAPAAGFCLGLTINYFLHSLLNCFGALTLATSIYGLSLSGSIRIWDNFIGISIALIFAALFEIILKIYQKNHSLPLTNQSI</sequence>
<dbReference type="KEGG" id="lol:LACOL_0028"/>
<evidence type="ECO:0000313" key="8">
    <source>
        <dbReference type="Proteomes" id="UP000051697"/>
    </source>
</evidence>
<evidence type="ECO:0000256" key="4">
    <source>
        <dbReference type="ARBA" id="ARBA00023136"/>
    </source>
</evidence>
<comment type="subcellular location">
    <subcellularLocation>
        <location evidence="1">Membrane</location>
        <topology evidence="1">Multi-pass membrane protein</topology>
    </subcellularLocation>
</comment>
<evidence type="ECO:0000313" key="7">
    <source>
        <dbReference type="EMBL" id="KRL55674.1"/>
    </source>
</evidence>
<feature type="transmembrane region" description="Helical" evidence="5">
    <location>
        <begin position="326"/>
        <end position="346"/>
    </location>
</feature>
<dbReference type="EMBL" id="AZFE01000031">
    <property type="protein sequence ID" value="KRL55674.1"/>
    <property type="molecule type" value="Genomic_DNA"/>
</dbReference>
<gene>
    <name evidence="7" type="ORF">FC70_GL001278</name>
</gene>
<keyword evidence="3 5" id="KW-1133">Transmembrane helix</keyword>
<dbReference type="Pfam" id="PF13515">
    <property type="entry name" value="FUSC_2"/>
    <property type="match status" value="1"/>
</dbReference>
<feature type="transmembrane region" description="Helical" evidence="5">
    <location>
        <begin position="64"/>
        <end position="83"/>
    </location>
</feature>
<feature type="transmembrane region" description="Helical" evidence="5">
    <location>
        <begin position="163"/>
        <end position="182"/>
    </location>
</feature>
<evidence type="ECO:0000256" key="3">
    <source>
        <dbReference type="ARBA" id="ARBA00022989"/>
    </source>
</evidence>
<keyword evidence="8" id="KW-1185">Reference proteome</keyword>
<dbReference type="GO" id="GO:0016020">
    <property type="term" value="C:membrane"/>
    <property type="evidence" value="ECO:0007669"/>
    <property type="project" value="UniProtKB-SubCell"/>
</dbReference>
<dbReference type="STRING" id="1423778.FC70_GL001278"/>
<dbReference type="PATRIC" id="fig|1423778.4.peg.1312"/>